<organism evidence="1">
    <name type="scientific">viral metagenome</name>
    <dbReference type="NCBI Taxonomy" id="1070528"/>
    <lineage>
        <taxon>unclassified sequences</taxon>
        <taxon>metagenomes</taxon>
        <taxon>organismal metagenomes</taxon>
    </lineage>
</organism>
<reference evidence="1" key="1">
    <citation type="journal article" date="2020" name="Nature">
        <title>Giant virus diversity and host interactions through global metagenomics.</title>
        <authorList>
            <person name="Schulz F."/>
            <person name="Roux S."/>
            <person name="Paez-Espino D."/>
            <person name="Jungbluth S."/>
            <person name="Walsh D.A."/>
            <person name="Denef V.J."/>
            <person name="McMahon K.D."/>
            <person name="Konstantinidis K.T."/>
            <person name="Eloe-Fadrosh E.A."/>
            <person name="Kyrpides N.C."/>
            <person name="Woyke T."/>
        </authorList>
    </citation>
    <scope>NUCLEOTIDE SEQUENCE</scope>
    <source>
        <strain evidence="1">GVMAG-S-1021933-23</strain>
    </source>
</reference>
<evidence type="ECO:0000313" key="1">
    <source>
        <dbReference type="EMBL" id="QHS78483.1"/>
    </source>
</evidence>
<protein>
    <submittedName>
        <fullName evidence="1">Uncharacterized protein</fullName>
    </submittedName>
</protein>
<accession>A0A6C0AG88</accession>
<sequence length="133" mass="15939">MKKSRISSSSEDSDEHVEFNLKENLDNLIKKEWEKFVKKNKEVKIPNAFLCIHQKKIYITMNDESSIFYFYSSRGKIFVAAKRFCKLVKNNGVNYYEIENFEELQVISCRNILDNLREPFIAKKIRRYLIDEI</sequence>
<proteinExistence type="predicted"/>
<dbReference type="AlphaFoldDB" id="A0A6C0AG88"/>
<name>A0A6C0AG88_9ZZZZ</name>
<dbReference type="EMBL" id="MN740597">
    <property type="protein sequence ID" value="QHS78483.1"/>
    <property type="molecule type" value="Genomic_DNA"/>
</dbReference>